<name>A0AAW1Q805_9CHLO</name>
<dbReference type="PANTHER" id="PTHR10869:SF246">
    <property type="entry name" value="TRANSMEMBRANE PROLYL 4-HYDROXYLASE"/>
    <property type="match status" value="1"/>
</dbReference>
<sequence length="305" mass="33889">MGVCQSLARYAREERDYISPAASRCVVPQSAPAMGAIASCVTLNCGSTQQAQRAYGSMPKYQPPCADDDYASDSECGEPAGTSAACAYANGISKGLSSLSMSPWEPLQQFRALQLKASRYPFPLVELPGFLTHEECDRLVHFVTHKPLKRSETLSGINCNRTSTSMWLDTPTSTGRTSQKQARLLRLIRGRVAELVGHPASHMESLQVARYDVGQQFKAHYDSGATDVRRLLTVLLYLNDDHEGGETDFPHQNRTVRCEKGKAVLWYNLHDDGTVIYNSYHRALPVLAGVKWTATQWVYDHVFKK</sequence>
<evidence type="ECO:0000256" key="6">
    <source>
        <dbReference type="ARBA" id="ARBA00023004"/>
    </source>
</evidence>
<evidence type="ECO:0000256" key="3">
    <source>
        <dbReference type="ARBA" id="ARBA00022723"/>
    </source>
</evidence>
<dbReference type="InterPro" id="IPR045054">
    <property type="entry name" value="P4HA-like"/>
</dbReference>
<dbReference type="Pfam" id="PF13640">
    <property type="entry name" value="2OG-FeII_Oxy_3"/>
    <property type="match status" value="1"/>
</dbReference>
<keyword evidence="4" id="KW-0223">Dioxygenase</keyword>
<dbReference type="GO" id="GO:0005789">
    <property type="term" value="C:endoplasmic reticulum membrane"/>
    <property type="evidence" value="ECO:0007669"/>
    <property type="project" value="UniProtKB-SubCell"/>
</dbReference>
<dbReference type="AlphaFoldDB" id="A0AAW1Q805"/>
<dbReference type="InterPro" id="IPR044862">
    <property type="entry name" value="Pro_4_hyd_alph_FE2OG_OXY"/>
</dbReference>
<evidence type="ECO:0000256" key="7">
    <source>
        <dbReference type="ARBA" id="ARBA00049169"/>
    </source>
</evidence>
<comment type="subcellular location">
    <subcellularLocation>
        <location evidence="2">Endoplasmic reticulum membrane</location>
        <topology evidence="2">Single-pass type II membrane protein</topology>
    </subcellularLocation>
</comment>
<comment type="catalytic activity">
    <reaction evidence="7">
        <text>L-prolyl-[collagen] + 2-oxoglutarate + O2 = trans-4-hydroxy-L-prolyl-[collagen] + succinate + CO2</text>
        <dbReference type="Rhea" id="RHEA:18945"/>
        <dbReference type="Rhea" id="RHEA-COMP:11676"/>
        <dbReference type="Rhea" id="RHEA-COMP:11680"/>
        <dbReference type="ChEBI" id="CHEBI:15379"/>
        <dbReference type="ChEBI" id="CHEBI:16526"/>
        <dbReference type="ChEBI" id="CHEBI:16810"/>
        <dbReference type="ChEBI" id="CHEBI:30031"/>
        <dbReference type="ChEBI" id="CHEBI:50342"/>
        <dbReference type="ChEBI" id="CHEBI:61965"/>
        <dbReference type="EC" id="1.14.11.2"/>
    </reaction>
</comment>
<keyword evidence="6" id="KW-0408">Iron</keyword>
<keyword evidence="10" id="KW-1185">Reference proteome</keyword>
<dbReference type="InterPro" id="IPR006620">
    <property type="entry name" value="Pro_4_hyd_alph"/>
</dbReference>
<evidence type="ECO:0000313" key="10">
    <source>
        <dbReference type="Proteomes" id="UP001489004"/>
    </source>
</evidence>
<dbReference type="GO" id="GO:0031418">
    <property type="term" value="F:L-ascorbic acid binding"/>
    <property type="evidence" value="ECO:0007669"/>
    <property type="project" value="InterPro"/>
</dbReference>
<accession>A0AAW1Q805</accession>
<dbReference type="Proteomes" id="UP001489004">
    <property type="component" value="Unassembled WGS sequence"/>
</dbReference>
<evidence type="ECO:0000256" key="2">
    <source>
        <dbReference type="ARBA" id="ARBA00004648"/>
    </source>
</evidence>
<gene>
    <name evidence="9" type="ORF">WJX72_009493</name>
</gene>
<dbReference type="GO" id="GO:0004656">
    <property type="term" value="F:procollagen-proline 4-dioxygenase activity"/>
    <property type="evidence" value="ECO:0007669"/>
    <property type="project" value="UniProtKB-EC"/>
</dbReference>
<dbReference type="EMBL" id="JALJOR010000005">
    <property type="protein sequence ID" value="KAK9817096.1"/>
    <property type="molecule type" value="Genomic_DNA"/>
</dbReference>
<feature type="domain" description="Fe2OG dioxygenase" evidence="8">
    <location>
        <begin position="202"/>
        <end position="300"/>
    </location>
</feature>
<keyword evidence="5" id="KW-0560">Oxidoreductase</keyword>
<organism evidence="9 10">
    <name type="scientific">[Myrmecia] bisecta</name>
    <dbReference type="NCBI Taxonomy" id="41462"/>
    <lineage>
        <taxon>Eukaryota</taxon>
        <taxon>Viridiplantae</taxon>
        <taxon>Chlorophyta</taxon>
        <taxon>core chlorophytes</taxon>
        <taxon>Trebouxiophyceae</taxon>
        <taxon>Trebouxiales</taxon>
        <taxon>Trebouxiaceae</taxon>
        <taxon>Myrmecia</taxon>
    </lineage>
</organism>
<evidence type="ECO:0000259" key="8">
    <source>
        <dbReference type="PROSITE" id="PS51471"/>
    </source>
</evidence>
<comment type="cofactor">
    <cofactor evidence="1">
        <name>L-ascorbate</name>
        <dbReference type="ChEBI" id="CHEBI:38290"/>
    </cofactor>
</comment>
<keyword evidence="3" id="KW-0479">Metal-binding</keyword>
<reference evidence="9 10" key="1">
    <citation type="journal article" date="2024" name="Nat. Commun.">
        <title>Phylogenomics reveals the evolutionary origins of lichenization in chlorophyte algae.</title>
        <authorList>
            <person name="Puginier C."/>
            <person name="Libourel C."/>
            <person name="Otte J."/>
            <person name="Skaloud P."/>
            <person name="Haon M."/>
            <person name="Grisel S."/>
            <person name="Petersen M."/>
            <person name="Berrin J.G."/>
            <person name="Delaux P.M."/>
            <person name="Dal Grande F."/>
            <person name="Keller J."/>
        </authorList>
    </citation>
    <scope>NUCLEOTIDE SEQUENCE [LARGE SCALE GENOMIC DNA]</scope>
    <source>
        <strain evidence="9 10">SAG 2043</strain>
    </source>
</reference>
<dbReference type="SMART" id="SM00702">
    <property type="entry name" value="P4Hc"/>
    <property type="match status" value="1"/>
</dbReference>
<dbReference type="PANTHER" id="PTHR10869">
    <property type="entry name" value="PROLYL 4-HYDROXYLASE ALPHA SUBUNIT"/>
    <property type="match status" value="1"/>
</dbReference>
<evidence type="ECO:0000256" key="4">
    <source>
        <dbReference type="ARBA" id="ARBA00022964"/>
    </source>
</evidence>
<evidence type="ECO:0000256" key="5">
    <source>
        <dbReference type="ARBA" id="ARBA00023002"/>
    </source>
</evidence>
<evidence type="ECO:0000256" key="1">
    <source>
        <dbReference type="ARBA" id="ARBA00001961"/>
    </source>
</evidence>
<evidence type="ECO:0000313" key="9">
    <source>
        <dbReference type="EMBL" id="KAK9817096.1"/>
    </source>
</evidence>
<dbReference type="InterPro" id="IPR005123">
    <property type="entry name" value="Oxoglu/Fe-dep_dioxygenase_dom"/>
</dbReference>
<dbReference type="PROSITE" id="PS51471">
    <property type="entry name" value="FE2OG_OXY"/>
    <property type="match status" value="1"/>
</dbReference>
<dbReference type="GO" id="GO:0005506">
    <property type="term" value="F:iron ion binding"/>
    <property type="evidence" value="ECO:0007669"/>
    <property type="project" value="InterPro"/>
</dbReference>
<protein>
    <recommendedName>
        <fullName evidence="8">Fe2OG dioxygenase domain-containing protein</fullName>
    </recommendedName>
</protein>
<dbReference type="Gene3D" id="2.60.120.620">
    <property type="entry name" value="q2cbj1_9rhob like domain"/>
    <property type="match status" value="1"/>
</dbReference>
<proteinExistence type="predicted"/>
<comment type="caution">
    <text evidence="9">The sequence shown here is derived from an EMBL/GenBank/DDBJ whole genome shotgun (WGS) entry which is preliminary data.</text>
</comment>